<feature type="binding site" evidence="8">
    <location>
        <begin position="118"/>
        <end position="121"/>
    </location>
    <ligand>
        <name>ATP</name>
        <dbReference type="ChEBI" id="CHEBI:30616"/>
    </ligand>
</feature>
<dbReference type="InterPro" id="IPR003721">
    <property type="entry name" value="Pantoate_ligase"/>
</dbReference>
<dbReference type="EC" id="6.3.2.1" evidence="8"/>
<dbReference type="UniPathway" id="UPA00028">
    <property type="reaction ID" value="UER00005"/>
</dbReference>
<comment type="catalytic activity">
    <reaction evidence="7 8">
        <text>(R)-pantoate + beta-alanine + ATP = (R)-pantothenate + AMP + diphosphate + H(+)</text>
        <dbReference type="Rhea" id="RHEA:10912"/>
        <dbReference type="ChEBI" id="CHEBI:15378"/>
        <dbReference type="ChEBI" id="CHEBI:15980"/>
        <dbReference type="ChEBI" id="CHEBI:29032"/>
        <dbReference type="ChEBI" id="CHEBI:30616"/>
        <dbReference type="ChEBI" id="CHEBI:33019"/>
        <dbReference type="ChEBI" id="CHEBI:57966"/>
        <dbReference type="ChEBI" id="CHEBI:456215"/>
        <dbReference type="EC" id="6.3.2.1"/>
    </reaction>
</comment>
<evidence type="ECO:0000256" key="1">
    <source>
        <dbReference type="ARBA" id="ARBA00004990"/>
    </source>
</evidence>
<dbReference type="SUPFAM" id="SSF52374">
    <property type="entry name" value="Nucleotidylyl transferase"/>
    <property type="match status" value="1"/>
</dbReference>
<reference evidence="9" key="2">
    <citation type="submission" date="2020-09" db="EMBL/GenBank/DDBJ databases">
        <authorList>
            <person name="Sun Q."/>
            <person name="Kim S."/>
        </authorList>
    </citation>
    <scope>NUCLEOTIDE SEQUENCE</scope>
    <source>
        <strain evidence="9">KCTC 23224</strain>
    </source>
</reference>
<dbReference type="InterPro" id="IPR042176">
    <property type="entry name" value="Pantoate_ligase_C"/>
</dbReference>
<feature type="binding site" evidence="8">
    <location>
        <position position="32"/>
    </location>
    <ligand>
        <name>(R)-pantoate</name>
        <dbReference type="ChEBI" id="CHEBI:15980"/>
    </ligand>
</feature>
<dbReference type="EMBL" id="BMYF01000004">
    <property type="protein sequence ID" value="GHB30780.1"/>
    <property type="molecule type" value="Genomic_DNA"/>
</dbReference>
<evidence type="ECO:0000256" key="4">
    <source>
        <dbReference type="ARBA" id="ARBA00022655"/>
    </source>
</evidence>
<dbReference type="AlphaFoldDB" id="A0A8J3G4M2"/>
<organism evidence="9 10">
    <name type="scientific">Mongoliitalea lutea</name>
    <dbReference type="NCBI Taxonomy" id="849756"/>
    <lineage>
        <taxon>Bacteria</taxon>
        <taxon>Pseudomonadati</taxon>
        <taxon>Bacteroidota</taxon>
        <taxon>Cytophagia</taxon>
        <taxon>Cytophagales</taxon>
        <taxon>Cyclobacteriaceae</taxon>
        <taxon>Mongoliitalea</taxon>
    </lineage>
</organism>
<dbReference type="GO" id="GO:0004592">
    <property type="term" value="F:pantoate-beta-alanine ligase activity"/>
    <property type="evidence" value="ECO:0007669"/>
    <property type="project" value="UniProtKB-UniRule"/>
</dbReference>
<comment type="caution">
    <text evidence="8">Lacks conserved residue(s) required for the propagation of feature annotation.</text>
</comment>
<proteinExistence type="inferred from homology"/>
<dbReference type="GO" id="GO:0005524">
    <property type="term" value="F:ATP binding"/>
    <property type="evidence" value="ECO:0007669"/>
    <property type="project" value="UniProtKB-KW"/>
</dbReference>
<keyword evidence="3 8" id="KW-0436">Ligase</keyword>
<evidence type="ECO:0000313" key="9">
    <source>
        <dbReference type="EMBL" id="GHB30780.1"/>
    </source>
</evidence>
<dbReference type="PANTHER" id="PTHR21299:SF1">
    <property type="entry name" value="PANTOATE--BETA-ALANINE LIGASE"/>
    <property type="match status" value="1"/>
</dbReference>
<feature type="active site" description="Proton donor" evidence="8">
    <location>
        <position position="8"/>
    </location>
</feature>
<comment type="subunit">
    <text evidence="8">Homodimer.</text>
</comment>
<keyword evidence="6 8" id="KW-0067">ATP-binding</keyword>
<feature type="binding site" evidence="8">
    <location>
        <position position="124"/>
    </location>
    <ligand>
        <name>(R)-pantoate</name>
        <dbReference type="ChEBI" id="CHEBI:15980"/>
    </ligand>
</feature>
<keyword evidence="8" id="KW-0963">Cytoplasm</keyword>
<evidence type="ECO:0000256" key="5">
    <source>
        <dbReference type="ARBA" id="ARBA00022741"/>
    </source>
</evidence>
<comment type="subcellular location">
    <subcellularLocation>
        <location evidence="8">Cytoplasm</location>
    </subcellularLocation>
</comment>
<keyword evidence="5 8" id="KW-0547">Nucleotide-binding</keyword>
<feature type="binding site" evidence="8">
    <location>
        <begin position="1"/>
        <end position="8"/>
    </location>
    <ligand>
        <name>ATP</name>
        <dbReference type="ChEBI" id="CHEBI:30616"/>
    </ligand>
</feature>
<reference evidence="9" key="1">
    <citation type="journal article" date="2014" name="Int. J. Syst. Evol. Microbiol.">
        <title>Complete genome sequence of Corynebacterium casei LMG S-19264T (=DSM 44701T), isolated from a smear-ripened cheese.</title>
        <authorList>
            <consortium name="US DOE Joint Genome Institute (JGI-PGF)"/>
            <person name="Walter F."/>
            <person name="Albersmeier A."/>
            <person name="Kalinowski J."/>
            <person name="Ruckert C."/>
        </authorList>
    </citation>
    <scope>NUCLEOTIDE SEQUENCE</scope>
    <source>
        <strain evidence="9">KCTC 23224</strain>
    </source>
</reference>
<dbReference type="GO" id="GO:0015940">
    <property type="term" value="P:pantothenate biosynthetic process"/>
    <property type="evidence" value="ECO:0007669"/>
    <property type="project" value="UniProtKB-UniRule"/>
</dbReference>
<feature type="binding site" evidence="8">
    <location>
        <position position="32"/>
    </location>
    <ligand>
        <name>beta-alanine</name>
        <dbReference type="ChEBI" id="CHEBI:57966"/>
    </ligand>
</feature>
<dbReference type="HAMAP" id="MF_00158">
    <property type="entry name" value="PanC"/>
    <property type="match status" value="1"/>
</dbReference>
<evidence type="ECO:0000256" key="8">
    <source>
        <dbReference type="HAMAP-Rule" id="MF_00158"/>
    </source>
</evidence>
<evidence type="ECO:0000256" key="7">
    <source>
        <dbReference type="ARBA" id="ARBA00048258"/>
    </source>
</evidence>
<evidence type="ECO:0000256" key="6">
    <source>
        <dbReference type="ARBA" id="ARBA00022840"/>
    </source>
</evidence>
<comment type="caution">
    <text evidence="9">The sequence shown here is derived from an EMBL/GenBank/DDBJ whole genome shotgun (WGS) entry which is preliminary data.</text>
</comment>
<comment type="pathway">
    <text evidence="1 8">Cofactor biosynthesis; (R)-pantothenate biosynthesis; (R)-pantothenate from (R)-pantoate and beta-alanine: step 1/1.</text>
</comment>
<dbReference type="NCBIfam" id="TIGR00018">
    <property type="entry name" value="panC"/>
    <property type="match status" value="1"/>
</dbReference>
<protein>
    <recommendedName>
        <fullName evidence="8">Pantothenate synthetase</fullName>
        <shortName evidence="8">PS</shortName>
        <ecNumber evidence="8">6.3.2.1</ecNumber>
    </recommendedName>
    <alternativeName>
        <fullName evidence="8">Pantoate--beta-alanine ligase</fullName>
    </alternativeName>
    <alternativeName>
        <fullName evidence="8">Pantoate-activating enzyme</fullName>
    </alternativeName>
</protein>
<comment type="similarity">
    <text evidence="2 8">Belongs to the pantothenate synthetase family.</text>
</comment>
<dbReference type="InterPro" id="IPR014729">
    <property type="entry name" value="Rossmann-like_a/b/a_fold"/>
</dbReference>
<feature type="binding site" evidence="8">
    <location>
        <begin position="155"/>
        <end position="158"/>
    </location>
    <ligand>
        <name>ATP</name>
        <dbReference type="ChEBI" id="CHEBI:30616"/>
    </ligand>
</feature>
<dbReference type="Pfam" id="PF02569">
    <property type="entry name" value="Pantoate_ligase"/>
    <property type="match status" value="1"/>
</dbReference>
<comment type="miscellaneous">
    <text evidence="8">The reaction proceeds by a bi uni uni bi ping pong mechanism.</text>
</comment>
<sequence>MGALHQGHLSLVIASKSVSDITVVSIFVNPLQFNNIVDFSTYPQTIEADLSLLQEEGVDVVFLPSKEDLYPTKPVMTMNFGSLEQVLEGAFRPGHFSGVGIVVSKLLNIVKPEVAFFGQKDLQQVAVIKMLVQDLSIDVKIEVVPTMREDDGLAMSSRNLRLTSDERVSARLLYRILNFCKIELIAGNDWLQTRQDALTLIKQEPLARMEYLELVDTYTLESQSAYDATKTLSLVIACFIGEVRLIDNLPVNL</sequence>
<comment type="function">
    <text evidence="8">Catalyzes the condensation of pantoate with beta-alanine in an ATP-dependent reaction via a pantoyl-adenylate intermediate.</text>
</comment>
<evidence type="ECO:0000256" key="3">
    <source>
        <dbReference type="ARBA" id="ARBA00022598"/>
    </source>
</evidence>
<dbReference type="GO" id="GO:0005829">
    <property type="term" value="C:cytosol"/>
    <property type="evidence" value="ECO:0007669"/>
    <property type="project" value="TreeGrafter"/>
</dbReference>
<dbReference type="Gene3D" id="3.30.1300.10">
    <property type="entry name" value="Pantoate-beta-alanine ligase, C-terminal domain"/>
    <property type="match status" value="1"/>
</dbReference>
<accession>A0A8J3G4M2</accession>
<gene>
    <name evidence="8 9" type="primary">panC</name>
    <name evidence="9" type="ORF">GCM10008106_09600</name>
</gene>
<dbReference type="Gene3D" id="3.40.50.620">
    <property type="entry name" value="HUPs"/>
    <property type="match status" value="1"/>
</dbReference>
<evidence type="ECO:0000256" key="2">
    <source>
        <dbReference type="ARBA" id="ARBA00009256"/>
    </source>
</evidence>
<name>A0A8J3G4M2_9BACT</name>
<keyword evidence="10" id="KW-1185">Reference proteome</keyword>
<dbReference type="Proteomes" id="UP000642809">
    <property type="component" value="Unassembled WGS sequence"/>
</dbReference>
<dbReference type="PANTHER" id="PTHR21299">
    <property type="entry name" value="CYTIDYLATE KINASE/PANTOATE-BETA-ALANINE LIGASE"/>
    <property type="match status" value="1"/>
</dbReference>
<evidence type="ECO:0000313" key="10">
    <source>
        <dbReference type="Proteomes" id="UP000642809"/>
    </source>
</evidence>
<keyword evidence="4 8" id="KW-0566">Pantothenate biosynthesis</keyword>